<reference evidence="2" key="1">
    <citation type="journal article" date="2014" name="Int. J. Syst. Evol. Microbiol.">
        <title>Complete genome sequence of Corynebacterium casei LMG S-19264T (=DSM 44701T), isolated from a smear-ripened cheese.</title>
        <authorList>
            <consortium name="US DOE Joint Genome Institute (JGI-PGF)"/>
            <person name="Walter F."/>
            <person name="Albersmeier A."/>
            <person name="Kalinowski J."/>
            <person name="Ruckert C."/>
        </authorList>
    </citation>
    <scope>NUCLEOTIDE SEQUENCE</scope>
    <source>
        <strain evidence="2">KCTC 23310</strain>
    </source>
</reference>
<protein>
    <submittedName>
        <fullName evidence="2">Uncharacterized protein</fullName>
    </submittedName>
</protein>
<reference evidence="2" key="2">
    <citation type="submission" date="2020-09" db="EMBL/GenBank/DDBJ databases">
        <authorList>
            <person name="Sun Q."/>
            <person name="Kim S."/>
        </authorList>
    </citation>
    <scope>NUCLEOTIDE SEQUENCE</scope>
    <source>
        <strain evidence="2">KCTC 23310</strain>
    </source>
</reference>
<keyword evidence="1" id="KW-0732">Signal</keyword>
<dbReference type="Proteomes" id="UP000638981">
    <property type="component" value="Unassembled WGS sequence"/>
</dbReference>
<gene>
    <name evidence="2" type="ORF">GCM10007315_02010</name>
</gene>
<evidence type="ECO:0000313" key="2">
    <source>
        <dbReference type="EMBL" id="GHC44418.1"/>
    </source>
</evidence>
<feature type="chain" id="PRO_5037525247" evidence="1">
    <location>
        <begin position="20"/>
        <end position="157"/>
    </location>
</feature>
<proteinExistence type="predicted"/>
<feature type="signal peptide" evidence="1">
    <location>
        <begin position="1"/>
        <end position="19"/>
    </location>
</feature>
<comment type="caution">
    <text evidence="2">The sequence shown here is derived from an EMBL/GenBank/DDBJ whole genome shotgun (WGS) entry which is preliminary data.</text>
</comment>
<accession>A0A918TGQ1</accession>
<organism evidence="2 3">
    <name type="scientific">Neogemmobacter tilapiae</name>
    <dbReference type="NCBI Taxonomy" id="875041"/>
    <lineage>
        <taxon>Bacteria</taxon>
        <taxon>Pseudomonadati</taxon>
        <taxon>Pseudomonadota</taxon>
        <taxon>Alphaproteobacteria</taxon>
        <taxon>Rhodobacterales</taxon>
        <taxon>Paracoccaceae</taxon>
        <taxon>Neogemmobacter</taxon>
    </lineage>
</organism>
<dbReference type="EMBL" id="BMYJ01000001">
    <property type="protein sequence ID" value="GHC44418.1"/>
    <property type="molecule type" value="Genomic_DNA"/>
</dbReference>
<keyword evidence="3" id="KW-1185">Reference proteome</keyword>
<evidence type="ECO:0000256" key="1">
    <source>
        <dbReference type="SAM" id="SignalP"/>
    </source>
</evidence>
<dbReference type="AlphaFoldDB" id="A0A918TGQ1"/>
<sequence length="157" mass="17127">MRQIVLPLMLGLLPCPTLADSVADHFRKGSGCHIRQYNAAHLAGHPEQTVTEIALNPSALPNEPGLELLDLFVQVKGRNYEYHALAYCEPGPKQWSCGLEGDGGRFILTHEKQGTLRLTVGKGGLGFEGAQDFLTLYGDRGDDRVFLIPSVPAELCQ</sequence>
<evidence type="ECO:0000313" key="3">
    <source>
        <dbReference type="Proteomes" id="UP000638981"/>
    </source>
</evidence>
<name>A0A918TGQ1_9RHOB</name>